<feature type="region of interest" description="Disordered" evidence="1">
    <location>
        <begin position="86"/>
        <end position="112"/>
    </location>
</feature>
<dbReference type="EMBL" id="JAIQCJ010001995">
    <property type="protein sequence ID" value="KAJ8786239.1"/>
    <property type="molecule type" value="Genomic_DNA"/>
</dbReference>
<comment type="caution">
    <text evidence="2">The sequence shown here is derived from an EMBL/GenBank/DDBJ whole genome shotgun (WGS) entry which is preliminary data.</text>
</comment>
<sequence>MAGGWFRLFQDGDITAHPCGTRTILQMDPAERGAAIQAVRDQLLDESNTLSVSLQPRCTWKIPNYSGTAAVVPLAGTRPEELLAKPVASGSLPSRRGPTARTPSQLGGPQASAPVTHLQNGAQVPLPVPTGSAGVGIKDPCQALLDADALQKILPLVSWAKIQLQAYVLAAREAG</sequence>
<organism evidence="2 3">
    <name type="scientific">Eschrichtius robustus</name>
    <name type="common">California gray whale</name>
    <name type="synonym">Eschrichtius gibbosus</name>
    <dbReference type="NCBI Taxonomy" id="9764"/>
    <lineage>
        <taxon>Eukaryota</taxon>
        <taxon>Metazoa</taxon>
        <taxon>Chordata</taxon>
        <taxon>Craniata</taxon>
        <taxon>Vertebrata</taxon>
        <taxon>Euteleostomi</taxon>
        <taxon>Mammalia</taxon>
        <taxon>Eutheria</taxon>
        <taxon>Laurasiatheria</taxon>
        <taxon>Artiodactyla</taxon>
        <taxon>Whippomorpha</taxon>
        <taxon>Cetacea</taxon>
        <taxon>Mysticeti</taxon>
        <taxon>Eschrichtiidae</taxon>
        <taxon>Eschrichtius</taxon>
    </lineage>
</organism>
<name>A0AB34H3N4_ESCRO</name>
<dbReference type="Proteomes" id="UP001159641">
    <property type="component" value="Unassembled WGS sequence"/>
</dbReference>
<evidence type="ECO:0000256" key="1">
    <source>
        <dbReference type="SAM" id="MobiDB-lite"/>
    </source>
</evidence>
<accession>A0AB34H3N4</accession>
<evidence type="ECO:0000313" key="2">
    <source>
        <dbReference type="EMBL" id="KAJ8786239.1"/>
    </source>
</evidence>
<gene>
    <name evidence="2" type="ORF">J1605_006459</name>
</gene>
<reference evidence="2 3" key="1">
    <citation type="submission" date="2022-11" db="EMBL/GenBank/DDBJ databases">
        <title>Whole genome sequence of Eschrichtius robustus ER-17-0199.</title>
        <authorList>
            <person name="Bruniche-Olsen A."/>
            <person name="Black A.N."/>
            <person name="Fields C.J."/>
            <person name="Walden K."/>
            <person name="Dewoody J.A."/>
        </authorList>
    </citation>
    <scope>NUCLEOTIDE SEQUENCE [LARGE SCALE GENOMIC DNA]</scope>
    <source>
        <strain evidence="2">ER-17-0199</strain>
        <tissue evidence="2">Blubber</tissue>
    </source>
</reference>
<evidence type="ECO:0000313" key="3">
    <source>
        <dbReference type="Proteomes" id="UP001159641"/>
    </source>
</evidence>
<keyword evidence="3" id="KW-1185">Reference proteome</keyword>
<protein>
    <submittedName>
        <fullName evidence="2">Uncharacterized protein</fullName>
    </submittedName>
</protein>
<dbReference type="AlphaFoldDB" id="A0AB34H3N4"/>
<proteinExistence type="predicted"/>